<dbReference type="Gene3D" id="3.60.21.10">
    <property type="match status" value="1"/>
</dbReference>
<dbReference type="Proteomes" id="UP000036166">
    <property type="component" value="Unassembled WGS sequence"/>
</dbReference>
<dbReference type="PATRIC" id="fig|328812.4.peg.4391"/>
<gene>
    <name evidence="2" type="ORF">ACM15_17135</name>
</gene>
<dbReference type="PANTHER" id="PTHR43143:SF1">
    <property type="entry name" value="SERINE_THREONINE-PROTEIN PHOSPHATASE CPPED1"/>
    <property type="match status" value="1"/>
</dbReference>
<dbReference type="InterPro" id="IPR051918">
    <property type="entry name" value="STPP_CPPED1"/>
</dbReference>
<dbReference type="Pfam" id="PF00149">
    <property type="entry name" value="Metallophos"/>
    <property type="match status" value="1"/>
</dbReference>
<organism evidence="2 3">
    <name type="scientific">Parabacteroides goldsteinii</name>
    <dbReference type="NCBI Taxonomy" id="328812"/>
    <lineage>
        <taxon>Bacteria</taxon>
        <taxon>Pseudomonadati</taxon>
        <taxon>Bacteroidota</taxon>
        <taxon>Bacteroidia</taxon>
        <taxon>Bacteroidales</taxon>
        <taxon>Tannerellaceae</taxon>
        <taxon>Parabacteroides</taxon>
    </lineage>
</organism>
<dbReference type="AlphaFoldDB" id="A0A0J6CGY5"/>
<dbReference type="SUPFAM" id="SSF56300">
    <property type="entry name" value="Metallo-dependent phosphatases"/>
    <property type="match status" value="1"/>
</dbReference>
<accession>A0A0J6CGY5</accession>
<reference evidence="2 3" key="1">
    <citation type="submission" date="2015-06" db="EMBL/GenBank/DDBJ databases">
        <title>Draft Genome Sequence of Parabacteroides goldsteinii with Putative Novel Metallo-Beta-Lactamases Isolated from a Blood Culture from a Human Patient.</title>
        <authorList>
            <person name="Krogh T.J."/>
            <person name="Agergaard C.N."/>
            <person name="Moller-Jensen J."/>
            <person name="Justesen U.S."/>
        </authorList>
    </citation>
    <scope>NUCLEOTIDE SEQUENCE [LARGE SCALE GENOMIC DNA]</scope>
    <source>
        <strain evidence="2 3">910340</strain>
    </source>
</reference>
<dbReference type="EMBL" id="LFJV01000059">
    <property type="protein sequence ID" value="KMM32468.1"/>
    <property type="molecule type" value="Genomic_DNA"/>
</dbReference>
<dbReference type="PANTHER" id="PTHR43143">
    <property type="entry name" value="METALLOPHOSPHOESTERASE, CALCINEURIN SUPERFAMILY"/>
    <property type="match status" value="1"/>
</dbReference>
<feature type="domain" description="Calcineurin-like phosphoesterase" evidence="1">
    <location>
        <begin position="141"/>
        <end position="396"/>
    </location>
</feature>
<evidence type="ECO:0000313" key="2">
    <source>
        <dbReference type="EMBL" id="KMM32468.1"/>
    </source>
</evidence>
<proteinExistence type="predicted"/>
<dbReference type="GO" id="GO:0016787">
    <property type="term" value="F:hydrolase activity"/>
    <property type="evidence" value="ECO:0007669"/>
    <property type="project" value="InterPro"/>
</dbReference>
<comment type="caution">
    <text evidence="2">The sequence shown here is derived from an EMBL/GenBank/DDBJ whole genome shotgun (WGS) entry which is preliminary data.</text>
</comment>
<protein>
    <recommendedName>
        <fullName evidence="1">Calcineurin-like phosphoesterase domain-containing protein</fullName>
    </recommendedName>
</protein>
<dbReference type="InterPro" id="IPR004843">
    <property type="entry name" value="Calcineurin-like_PHP"/>
</dbReference>
<name>A0A0J6CGY5_9BACT</name>
<dbReference type="RefSeq" id="WP_048316393.1">
    <property type="nucleotide sequence ID" value="NZ_LFJV01000059.1"/>
</dbReference>
<evidence type="ECO:0000259" key="1">
    <source>
        <dbReference type="Pfam" id="PF00149"/>
    </source>
</evidence>
<evidence type="ECO:0000313" key="3">
    <source>
        <dbReference type="Proteomes" id="UP000036166"/>
    </source>
</evidence>
<dbReference type="InterPro" id="IPR029052">
    <property type="entry name" value="Metallo-depent_PP-like"/>
</dbReference>
<sequence>MSQGAYLEFANRAFDKVDVTVDFCNKKDWEHGKYPQWENPVLTEKCYLSSTRLEMASGKVHGYFRVTITIDGKSENFGSKEFDLNDATNGTRNWSYYYSGGINDCVILVTYGRGLDTLGGEKMKNKRGCYRFEIFRASKRRIAVMTDYHYGCKENGNTGNQINVVNEINRLRDRPEFLVMTGDLLHNPTKLEDRDIWKNFIDPLELKNIPVADGFGNHDLWTGVGAENVKKDIKKRNKTRKSDWKLFGYSDSENKKTCDNDGYHYRWRIDLQKRMANGEMKQKHIECIMLNNVPGETNVDDIGKKGDKKVDDSQKEGTWSFDSLGFLERSLSKLDCPSARKDTILLLFFHINYESESMENTNAFYRWWPREARGKYNDILKECKLPNCAFFGHIHNEKMFHEELHMDSCETTGLKGYRCAVSKTNRYLNVIDLELVEENGECKLRMTTKYGKTADLTVKGDSLDDFDTKYF</sequence>